<protein>
    <submittedName>
        <fullName evidence="2">Lantibiotic biosynthesis protein</fullName>
    </submittedName>
</protein>
<accession>A0A380JBJ5</accession>
<dbReference type="AlphaFoldDB" id="A0A380JBJ5"/>
<dbReference type="Pfam" id="PF04738">
    <property type="entry name" value="Lant_dehydr_N"/>
    <property type="match status" value="1"/>
</dbReference>
<gene>
    <name evidence="2" type="ORF">NCTC11391_00164</name>
</gene>
<proteinExistence type="predicted"/>
<dbReference type="RefSeq" id="WP_002998771.1">
    <property type="nucleotide sequence ID" value="NZ_UHFA01000002.1"/>
</dbReference>
<keyword evidence="3" id="KW-1185">Reference proteome</keyword>
<dbReference type="Proteomes" id="UP000254082">
    <property type="component" value="Unassembled WGS sequence"/>
</dbReference>
<evidence type="ECO:0000259" key="1">
    <source>
        <dbReference type="Pfam" id="PF04738"/>
    </source>
</evidence>
<name>A0A380JBJ5_STRDO</name>
<organism evidence="2 3">
    <name type="scientific">Streptococcus downei MFe28</name>
    <dbReference type="NCBI Taxonomy" id="764290"/>
    <lineage>
        <taxon>Bacteria</taxon>
        <taxon>Bacillati</taxon>
        <taxon>Bacillota</taxon>
        <taxon>Bacilli</taxon>
        <taxon>Lactobacillales</taxon>
        <taxon>Streptococcaceae</taxon>
        <taxon>Streptococcus</taxon>
    </lineage>
</organism>
<feature type="domain" description="Lantibiotic dehydratase N-terminal" evidence="1">
    <location>
        <begin position="155"/>
        <end position="418"/>
    </location>
</feature>
<dbReference type="OrthoDB" id="1692525at2"/>
<evidence type="ECO:0000313" key="2">
    <source>
        <dbReference type="EMBL" id="SUN35189.1"/>
    </source>
</evidence>
<dbReference type="EMBL" id="UHFA01000002">
    <property type="protein sequence ID" value="SUN35189.1"/>
    <property type="molecule type" value="Genomic_DNA"/>
</dbReference>
<reference evidence="2 3" key="1">
    <citation type="submission" date="2018-06" db="EMBL/GenBank/DDBJ databases">
        <authorList>
            <consortium name="Pathogen Informatics"/>
            <person name="Doyle S."/>
        </authorList>
    </citation>
    <scope>NUCLEOTIDE SEQUENCE [LARGE SCALE GENOMIC DNA]</scope>
    <source>
        <strain evidence="3">NCTC 11391</strain>
    </source>
</reference>
<dbReference type="InterPro" id="IPR006827">
    <property type="entry name" value="Lant_deHydtase_N"/>
</dbReference>
<sequence>MVKNIYYRKTNFPNREFSKIFQKEVFQTLRTYQFEYSHLVEQLESTHETGIEELNQVIQDFPESKNKQQLLKFSHDFYNNRGELANKYHKISSLLPSKLTTIFDSYFEYQRQTVENEDKVEKLVHQQYLNEKQLIMAGLSKHPDFVKNTKMIDQTLYQKIKKLLKTDVEKHNKKQRQMDVFLYNYYTRIATKTSPLGLLGTTGVYGREPFDLKKNIVMSVNSSIILKLFDRIYLNPNYQPNLTFKLNETLIHKDGKYYITVFNDVAGKSLYRNRQELVTLSENESLNGILTLFKGQKVLTGRTLLKYLSQNSQEEYLPKLLENSVLLPAEQINIVGKQSISKALLEKLKEVSSELFSDEIAILEKAVALENEVFSWTAYDQLTEEIHNIVQTYGIEGFNKSTYVSIDAVTSQNGTYLEEQAKVVKENQRIIEDLSKFISIFDISTRSKYLAYEMLKTNYGGEFIPQNTREISKFLRDLAATLFQRDGYWMESFGYLGTSYDHQIDNRLLKLKKSIVQQLLVQDLEDGSDLLISHELLKDSTTQLENLVGQNHKSRGYFLQVSPENKIVFNHIYKGYGVYRRRFNHYLPTEMEPYGLDGELVDIPMTFGFNANIRESTDKTLHLPLGDLTLTSPKQLTWLDLGFRLSTGSKEIEVFEKTTGNIVYPHFLGSLITVALPSLVAVFNSITLNDSIYFDFGELLLRQKLEESSQEKVVLPRLCFENTTLILSRKKWYLTCKALHAILDKDSSMGRKWLEVVEYFEQEGLPLSFFIKDFFESYDQDSELLKTKPLYINFESFLSFKAFAGLLKKKDKILIEETLPECINTETDTIIELIVETDD</sequence>
<evidence type="ECO:0000313" key="3">
    <source>
        <dbReference type="Proteomes" id="UP000254082"/>
    </source>
</evidence>